<proteinExistence type="predicted"/>
<gene>
    <name evidence="2" type="ORF">GCM10010831_13330</name>
</gene>
<organism evidence="2 3">
    <name type="scientific">Psychroflexus salis</name>
    <dbReference type="NCBI Taxonomy" id="1526574"/>
    <lineage>
        <taxon>Bacteria</taxon>
        <taxon>Pseudomonadati</taxon>
        <taxon>Bacteroidota</taxon>
        <taxon>Flavobacteriia</taxon>
        <taxon>Flavobacteriales</taxon>
        <taxon>Flavobacteriaceae</taxon>
        <taxon>Psychroflexus</taxon>
    </lineage>
</organism>
<keyword evidence="1" id="KW-1133">Transmembrane helix</keyword>
<dbReference type="EMBL" id="BMGL01000007">
    <property type="protein sequence ID" value="GGE13276.1"/>
    <property type="molecule type" value="Genomic_DNA"/>
</dbReference>
<name>A0A917E819_9FLAO</name>
<comment type="caution">
    <text evidence="2">The sequence shown here is derived from an EMBL/GenBank/DDBJ whole genome shotgun (WGS) entry which is preliminary data.</text>
</comment>
<evidence type="ECO:0000256" key="1">
    <source>
        <dbReference type="SAM" id="Phobius"/>
    </source>
</evidence>
<keyword evidence="3" id="KW-1185">Reference proteome</keyword>
<sequence>MKLSAISFVIITTLILITVSIMAAMDLSFSWVFFLTLIGQILLIYTVYRVLIDNYNTDKTFEDWYEDQPIERD</sequence>
<dbReference type="RefSeq" id="WP_188406046.1">
    <property type="nucleotide sequence ID" value="NZ_BMGL01000007.1"/>
</dbReference>
<feature type="transmembrane region" description="Helical" evidence="1">
    <location>
        <begin position="5"/>
        <end position="25"/>
    </location>
</feature>
<evidence type="ECO:0000313" key="3">
    <source>
        <dbReference type="Proteomes" id="UP000599688"/>
    </source>
</evidence>
<dbReference type="Proteomes" id="UP000599688">
    <property type="component" value="Unassembled WGS sequence"/>
</dbReference>
<keyword evidence="1" id="KW-0812">Transmembrane</keyword>
<keyword evidence="1" id="KW-0472">Membrane</keyword>
<evidence type="ECO:0000313" key="2">
    <source>
        <dbReference type="EMBL" id="GGE13276.1"/>
    </source>
</evidence>
<protein>
    <submittedName>
        <fullName evidence="2">Uncharacterized protein</fullName>
    </submittedName>
</protein>
<accession>A0A917E819</accession>
<dbReference type="AlphaFoldDB" id="A0A917E819"/>
<reference evidence="2 3" key="1">
    <citation type="journal article" date="2014" name="Int. J. Syst. Evol. Microbiol.">
        <title>Complete genome sequence of Corynebacterium casei LMG S-19264T (=DSM 44701T), isolated from a smear-ripened cheese.</title>
        <authorList>
            <consortium name="US DOE Joint Genome Institute (JGI-PGF)"/>
            <person name="Walter F."/>
            <person name="Albersmeier A."/>
            <person name="Kalinowski J."/>
            <person name="Ruckert C."/>
        </authorList>
    </citation>
    <scope>NUCLEOTIDE SEQUENCE [LARGE SCALE GENOMIC DNA]</scope>
    <source>
        <strain evidence="2 3">CGMCC 1.12925</strain>
    </source>
</reference>
<feature type="transmembrane region" description="Helical" evidence="1">
    <location>
        <begin position="31"/>
        <end position="51"/>
    </location>
</feature>